<feature type="domain" description="Zinc-ribbon" evidence="1">
    <location>
        <begin position="27"/>
        <end position="48"/>
    </location>
</feature>
<proteinExistence type="predicted"/>
<organism evidence="2">
    <name type="scientific">uncultured Rubrobacteraceae bacterium</name>
    <dbReference type="NCBI Taxonomy" id="349277"/>
    <lineage>
        <taxon>Bacteria</taxon>
        <taxon>Bacillati</taxon>
        <taxon>Actinomycetota</taxon>
        <taxon>Rubrobacteria</taxon>
        <taxon>Rubrobacterales</taxon>
        <taxon>Rubrobacteraceae</taxon>
        <taxon>environmental samples</taxon>
    </lineage>
</organism>
<dbReference type="EMBL" id="CADCVE010000024">
    <property type="protein sequence ID" value="CAA9447987.1"/>
    <property type="molecule type" value="Genomic_DNA"/>
</dbReference>
<name>A0A6J4QLL1_9ACTN</name>
<dbReference type="Pfam" id="PF13240">
    <property type="entry name" value="Zn_Ribbon_1"/>
    <property type="match status" value="1"/>
</dbReference>
<sequence length="159" mass="17701">MCLKTFRLVKRFGENKEKMYMDELTSCPLCRHENLPENRFCGHCGASLTTRGQLTPRPEAKSAAAIRFLPTKIGPAGKALAVGLAVLATEAGLAWLRRRVEYDNRPSPLATRTPKSAGSEHITGQSVEEVFVWLQEEGKLQGRGFARRVVWTSDTTIQE</sequence>
<protein>
    <recommendedName>
        <fullName evidence="1">Zinc-ribbon domain-containing protein</fullName>
    </recommendedName>
</protein>
<evidence type="ECO:0000259" key="1">
    <source>
        <dbReference type="Pfam" id="PF13240"/>
    </source>
</evidence>
<gene>
    <name evidence="2" type="ORF">AVDCRST_MAG28-1065</name>
</gene>
<dbReference type="InterPro" id="IPR026870">
    <property type="entry name" value="Zinc_ribbon_dom"/>
</dbReference>
<dbReference type="AlphaFoldDB" id="A0A6J4QLL1"/>
<reference evidence="2" key="1">
    <citation type="submission" date="2020-02" db="EMBL/GenBank/DDBJ databases">
        <authorList>
            <person name="Meier V. D."/>
        </authorList>
    </citation>
    <scope>NUCLEOTIDE SEQUENCE</scope>
    <source>
        <strain evidence="2">AVDCRST_MAG28</strain>
    </source>
</reference>
<evidence type="ECO:0000313" key="2">
    <source>
        <dbReference type="EMBL" id="CAA9447987.1"/>
    </source>
</evidence>
<accession>A0A6J4QLL1</accession>